<dbReference type="GO" id="GO:0046354">
    <property type="term" value="P:mannan biosynthetic process"/>
    <property type="evidence" value="ECO:0007669"/>
    <property type="project" value="TreeGrafter"/>
</dbReference>
<evidence type="ECO:0000256" key="4">
    <source>
        <dbReference type="ARBA" id="ARBA00022679"/>
    </source>
</evidence>
<evidence type="ECO:0000256" key="8">
    <source>
        <dbReference type="ARBA" id="ARBA00023034"/>
    </source>
</evidence>
<keyword evidence="9" id="KW-0472">Membrane</keyword>
<dbReference type="InterPro" id="IPR029044">
    <property type="entry name" value="Nucleotide-diphossugar_trans"/>
</dbReference>
<dbReference type="Gene3D" id="3.30.2350.10">
    <property type="entry name" value="Pseudouridine synthase"/>
    <property type="match status" value="2"/>
</dbReference>
<organism evidence="13 14">
    <name type="scientific">Peronospora belbahrii</name>
    <dbReference type="NCBI Taxonomy" id="622444"/>
    <lineage>
        <taxon>Eukaryota</taxon>
        <taxon>Sar</taxon>
        <taxon>Stramenopiles</taxon>
        <taxon>Oomycota</taxon>
        <taxon>Peronosporomycetes</taxon>
        <taxon>Peronosporales</taxon>
        <taxon>Peronosporaceae</taxon>
        <taxon>Peronospora</taxon>
    </lineage>
</organism>
<keyword evidence="5" id="KW-0812">Transmembrane</keyword>
<keyword evidence="8" id="KW-0333">Golgi apparatus</keyword>
<dbReference type="PANTHER" id="PTHR31646">
    <property type="entry name" value="ALPHA-1,2-MANNOSYLTRANSFERASE MNN2"/>
    <property type="match status" value="1"/>
</dbReference>
<name>A0AAU9LBX5_9STRA</name>
<dbReference type="GO" id="GO:0003723">
    <property type="term" value="F:RNA binding"/>
    <property type="evidence" value="ECO:0007669"/>
    <property type="project" value="InterPro"/>
</dbReference>
<comment type="caution">
    <text evidence="13">The sequence shown here is derived from an EMBL/GenBank/DDBJ whole genome shotgun (WGS) entry which is preliminary data.</text>
</comment>
<evidence type="ECO:0000259" key="12">
    <source>
        <dbReference type="Pfam" id="PF00849"/>
    </source>
</evidence>
<evidence type="ECO:0000256" key="5">
    <source>
        <dbReference type="ARBA" id="ARBA00022692"/>
    </source>
</evidence>
<protein>
    <recommendedName>
        <fullName evidence="12">Pseudouridine synthase RsuA/RluA-like domain-containing protein</fullName>
    </recommendedName>
</protein>
<gene>
    <name evidence="13" type="ORF">PBS003_LOCUS9527</name>
</gene>
<dbReference type="InterPro" id="IPR036910">
    <property type="entry name" value="HMG_box_dom_sf"/>
</dbReference>
<evidence type="ECO:0000256" key="7">
    <source>
        <dbReference type="ARBA" id="ARBA00022989"/>
    </source>
</evidence>
<dbReference type="Pfam" id="PF00849">
    <property type="entry name" value="PseudoU_synth_2"/>
    <property type="match status" value="1"/>
</dbReference>
<proteinExistence type="inferred from homology"/>
<evidence type="ECO:0000256" key="9">
    <source>
        <dbReference type="ARBA" id="ARBA00023136"/>
    </source>
</evidence>
<dbReference type="GO" id="GO:0000026">
    <property type="term" value="F:alpha-1,2-mannosyltransferase activity"/>
    <property type="evidence" value="ECO:0007669"/>
    <property type="project" value="TreeGrafter"/>
</dbReference>
<keyword evidence="7" id="KW-1133">Transmembrane helix</keyword>
<keyword evidence="4" id="KW-0808">Transferase</keyword>
<comment type="similarity">
    <text evidence="3">Belongs to the MNN1/MNT family.</text>
</comment>
<dbReference type="Proteomes" id="UP001160483">
    <property type="component" value="Unassembled WGS sequence"/>
</dbReference>
<reference evidence="13" key="1">
    <citation type="submission" date="2021-11" db="EMBL/GenBank/DDBJ databases">
        <authorList>
            <person name="Islam A."/>
            <person name="Islam S."/>
            <person name="Flora M.S."/>
            <person name="Rahman M."/>
            <person name="Ziaur R.M."/>
            <person name="Epstein J.H."/>
            <person name="Hassan M."/>
            <person name="Klassen M."/>
            <person name="Woodard K."/>
            <person name="Webb A."/>
            <person name="Webby R.J."/>
            <person name="El Zowalaty M.E."/>
        </authorList>
    </citation>
    <scope>NUCLEOTIDE SEQUENCE</scope>
    <source>
        <strain evidence="13">Pbs3</strain>
    </source>
</reference>
<evidence type="ECO:0000256" key="10">
    <source>
        <dbReference type="ARBA" id="ARBA00037847"/>
    </source>
</evidence>
<dbReference type="SUPFAM" id="SSF47095">
    <property type="entry name" value="HMG-box"/>
    <property type="match status" value="1"/>
</dbReference>
<dbReference type="GO" id="GO:0000139">
    <property type="term" value="C:Golgi membrane"/>
    <property type="evidence" value="ECO:0007669"/>
    <property type="project" value="UniProtKB-SubCell"/>
</dbReference>
<dbReference type="Pfam" id="PF11051">
    <property type="entry name" value="Mannosyl_trans3"/>
    <property type="match status" value="2"/>
</dbReference>
<feature type="region of interest" description="Disordered" evidence="11">
    <location>
        <begin position="14"/>
        <end position="33"/>
    </location>
</feature>
<dbReference type="InterPro" id="IPR022751">
    <property type="entry name" value="Alpha_mannosyltransferase"/>
</dbReference>
<evidence type="ECO:0000256" key="1">
    <source>
        <dbReference type="ARBA" id="ARBA00004394"/>
    </source>
</evidence>
<evidence type="ECO:0000313" key="13">
    <source>
        <dbReference type="EMBL" id="CAH0482950.1"/>
    </source>
</evidence>
<feature type="domain" description="Pseudouridine synthase RsuA/RluA-like" evidence="12">
    <location>
        <begin position="52"/>
        <end position="137"/>
    </location>
</feature>
<dbReference type="PANTHER" id="PTHR31646:SF1">
    <property type="entry name" value="ALPHA-1,2-MANNOSYLTRANSFERASE MNN2"/>
    <property type="match status" value="1"/>
</dbReference>
<evidence type="ECO:0000313" key="14">
    <source>
        <dbReference type="Proteomes" id="UP001160483"/>
    </source>
</evidence>
<accession>A0AAU9LBX5</accession>
<dbReference type="EMBL" id="CAKKTJ010000336">
    <property type="protein sequence ID" value="CAH0482950.1"/>
    <property type="molecule type" value="Genomic_DNA"/>
</dbReference>
<dbReference type="SUPFAM" id="SSF55120">
    <property type="entry name" value="Pseudouridine synthase"/>
    <property type="match status" value="2"/>
</dbReference>
<dbReference type="SUPFAM" id="SSF53448">
    <property type="entry name" value="Nucleotide-diphospho-sugar transferases"/>
    <property type="match status" value="1"/>
</dbReference>
<comment type="subcellular location">
    <subcellularLocation>
        <location evidence="10">Endomembrane system</location>
        <topology evidence="10">Single-pass membrane protein</topology>
    </subcellularLocation>
    <subcellularLocation>
        <location evidence="1">Golgi apparatus membrane</location>
    </subcellularLocation>
    <subcellularLocation>
        <location evidence="2">Membrane</location>
        <topology evidence="2">Single-pass type II membrane protein</topology>
    </subcellularLocation>
</comment>
<evidence type="ECO:0000256" key="2">
    <source>
        <dbReference type="ARBA" id="ARBA00004606"/>
    </source>
</evidence>
<evidence type="ECO:0000256" key="11">
    <source>
        <dbReference type="SAM" id="MobiDB-lite"/>
    </source>
</evidence>
<feature type="compositionally biased region" description="Polar residues" evidence="11">
    <location>
        <begin position="14"/>
        <end position="24"/>
    </location>
</feature>
<dbReference type="InterPro" id="IPR006145">
    <property type="entry name" value="PsdUridine_synth_RsuA/RluA"/>
</dbReference>
<sequence length="960" mass="110265">MKVRRHQSHLLENQTCLAAGSESTNAKDNERGGPKTLQQLQLQILAKTENFVVLNKGPDERMDGAFNVTLEKALMRDFPEVEKFRWIHQLDFATSGVLLVGANKEATAVGCQLFREKKVQKEYLAIVRGHLPFHPTDSVDSIGMAAKACTFSKLGLLIQDMEEMERLRSQQRGTRAHQRMTEYPRGARHGPNMFAMEQAKLLRESRGEGDAGGSARELTPVEVAFTRMAWQELTKEEKDAYTEKAKADKQRFLHEFSKFLSNEKARLARKRKYGCLDASDDTIEPVAYIFDAPIVEPHRSTQVFRMQVGTETNTIAKQSTTIAFVLGHAMYNGQPVTKVLLRPLNGRRHQLRLHLANYGFPIVGDVTYGSMEDEAPRMMLHAWKIWLCGRPVDKKKFGDLYFESPDPFKPIVSSEREVSTITYDKLKKAEGRHVATEATTYSLDSTIAYSTILTSEYGCLLRHGACCSECVGPECLYINATVSSAVTIWIQWTGMEDKEVVLFDEQRFRDFNDDDNESSEYPHQIWKKGEFECLGWVETDDDGDELGRRRECWQRIQAGDAGYCEILNRTSGKVFRIMQTTSLSLKDDARFTCKLSRVFSSFRFNAATYRHDPPMSLNSSNVHGIVMAIHEDVLPSAFASIRRLRDIGCILPIELWCRRDELMQDNPVLLLLMEKFGPVHFRQVFDERIYNFNVKVHALYYSQFTSVLLLDSDNFAVHDPTPLFTSSAMQTYGAVFWPDFWHPGNSIFNLHAQSLVWELLGLDYIDMLEQESGQLLVNRAMNRHVLDQLLYYATHSPNLFRKLKLVWGDKDLFRLAWLQKKAKFHYNDHRMPGMLGIVNESRQRFCGVTMVQYDLDGKSMLFWHRNTIKLSGRDDDRLVWHMLQEIPTSAGEDGYPRPKIQSFNGDKMFNETSCFGIKRYGTNPRVQMTQVEDLDEDLALLENALIKYARQAYTLLHEEN</sequence>
<dbReference type="GO" id="GO:0001522">
    <property type="term" value="P:pseudouridine synthesis"/>
    <property type="evidence" value="ECO:0007669"/>
    <property type="project" value="InterPro"/>
</dbReference>
<dbReference type="AlphaFoldDB" id="A0AAU9LBX5"/>
<evidence type="ECO:0000256" key="6">
    <source>
        <dbReference type="ARBA" id="ARBA00022968"/>
    </source>
</evidence>
<evidence type="ECO:0000256" key="3">
    <source>
        <dbReference type="ARBA" id="ARBA00009105"/>
    </source>
</evidence>
<dbReference type="GO" id="GO:0009982">
    <property type="term" value="F:pseudouridine synthase activity"/>
    <property type="evidence" value="ECO:0007669"/>
    <property type="project" value="InterPro"/>
</dbReference>
<keyword evidence="6" id="KW-0735">Signal-anchor</keyword>
<dbReference type="InterPro" id="IPR020103">
    <property type="entry name" value="PsdUridine_synth_cat_dom_sf"/>
</dbReference>